<feature type="compositionally biased region" description="Polar residues" evidence="1">
    <location>
        <begin position="170"/>
        <end position="182"/>
    </location>
</feature>
<keyword evidence="3" id="KW-1185">Reference proteome</keyword>
<gene>
    <name evidence="2" type="ORF">AKO1_008416</name>
</gene>
<proteinExistence type="predicted"/>
<reference evidence="2 3" key="1">
    <citation type="submission" date="2024-03" db="EMBL/GenBank/DDBJ databases">
        <title>The Acrasis kona genome and developmental transcriptomes reveal deep origins of eukaryotic multicellular pathways.</title>
        <authorList>
            <person name="Sheikh S."/>
            <person name="Fu C.-J."/>
            <person name="Brown M.W."/>
            <person name="Baldauf S.L."/>
        </authorList>
    </citation>
    <scope>NUCLEOTIDE SEQUENCE [LARGE SCALE GENOMIC DNA]</scope>
    <source>
        <strain evidence="2 3">ATCC MYA-3509</strain>
    </source>
</reference>
<dbReference type="Proteomes" id="UP001431209">
    <property type="component" value="Unassembled WGS sequence"/>
</dbReference>
<dbReference type="AlphaFoldDB" id="A0AAW2YR62"/>
<accession>A0AAW2YR62</accession>
<evidence type="ECO:0000256" key="1">
    <source>
        <dbReference type="SAM" id="MobiDB-lite"/>
    </source>
</evidence>
<name>A0AAW2YR62_9EUKA</name>
<protein>
    <submittedName>
        <fullName evidence="2">Uncharacterized protein</fullName>
    </submittedName>
</protein>
<feature type="region of interest" description="Disordered" evidence="1">
    <location>
        <begin position="166"/>
        <end position="207"/>
    </location>
</feature>
<feature type="region of interest" description="Disordered" evidence="1">
    <location>
        <begin position="372"/>
        <end position="416"/>
    </location>
</feature>
<dbReference type="Gene3D" id="1.20.920.60">
    <property type="match status" value="1"/>
</dbReference>
<evidence type="ECO:0000313" key="2">
    <source>
        <dbReference type="EMBL" id="KAL0479310.1"/>
    </source>
</evidence>
<sequence length="643" mass="72929">SLRHYEIWLIISTLCYNEKLRKGVVLHHRDLYPSRNEMNRSSISATVTSRDYQDNINVINNALRPRSASVVRRTFRPTSSLSLPPRALSRAAAPPLFIGNFETNVRPTSNRPKSASGSFCKQQHAQVVTESRPSSTEPTVIITGANISDQARRNKMKAKKMKFLEELSSRPDSASSINNKSPSPTPVRAKTPQITTPTSPIFKSSPKRRLGVKGKFAVIVRKSITEELRTEEEAPTSIPIRPAVDPQVIEEQPLQVLDFPDEQTEVEDDEIYHLDTIVNSINKAQSDKDSDSDSDDSDQLYWNEDDELTHIPTGDYSSDLTITSKKLKNGMIKFLPKLLLQNLGSPSAFELSMLSQRSIQFDQVIGDRVPLLKRGPRTPRYKSERSSQHILQVNKEDEQDGDGQIESSNRLMGADHAPTTTSQAHEAWAPKVLSSGSLMPQGVVVKNNRMKHEGVDYTMFLNKIKKDDIVLDASNIKEWQLHAQELKDVYISEIRTLQEMIRKIDDREAVAFSNPPTIARSVLEATAILLAKEKSFSRDMMTMGTIVLRNGCQKRLLNFDHEVITNRQMAELKRFVDDPKFKSKNIKYKFKIVSILCFFVDVMYRLRLAVPKHKLKRQIDSIDQMIHEQQVAKKKIGNKIDSL</sequence>
<evidence type="ECO:0000313" key="3">
    <source>
        <dbReference type="Proteomes" id="UP001431209"/>
    </source>
</evidence>
<feature type="compositionally biased region" description="Polar residues" evidence="1">
    <location>
        <begin position="192"/>
        <end position="202"/>
    </location>
</feature>
<organism evidence="2 3">
    <name type="scientific">Acrasis kona</name>
    <dbReference type="NCBI Taxonomy" id="1008807"/>
    <lineage>
        <taxon>Eukaryota</taxon>
        <taxon>Discoba</taxon>
        <taxon>Heterolobosea</taxon>
        <taxon>Tetramitia</taxon>
        <taxon>Eutetramitia</taxon>
        <taxon>Acrasidae</taxon>
        <taxon>Acrasis</taxon>
    </lineage>
</organism>
<dbReference type="EMBL" id="JAOPGA020000531">
    <property type="protein sequence ID" value="KAL0479310.1"/>
    <property type="molecule type" value="Genomic_DNA"/>
</dbReference>
<feature type="non-terminal residue" evidence="2">
    <location>
        <position position="1"/>
    </location>
</feature>
<comment type="caution">
    <text evidence="2">The sequence shown here is derived from an EMBL/GenBank/DDBJ whole genome shotgun (WGS) entry which is preliminary data.</text>
</comment>